<dbReference type="NCBIfam" id="NF010786">
    <property type="entry name" value="PRK14189.1"/>
    <property type="match status" value="1"/>
</dbReference>
<comment type="similarity">
    <text evidence="12">Belongs to the tetrahydrofolate dehydrogenase/cyclohydrolase family.</text>
</comment>
<dbReference type="GO" id="GO:0004488">
    <property type="term" value="F:methylenetetrahydrofolate dehydrogenase (NADP+) activity"/>
    <property type="evidence" value="ECO:0007669"/>
    <property type="project" value="UniProtKB-UniRule"/>
</dbReference>
<dbReference type="Pfam" id="PF00763">
    <property type="entry name" value="THF_DHG_CYH"/>
    <property type="match status" value="1"/>
</dbReference>
<dbReference type="InterPro" id="IPR020631">
    <property type="entry name" value="THF_DH/CycHdrlase_NAD-bd_dom"/>
</dbReference>
<feature type="domain" description="Tetrahydrofolate dehydrogenase/cyclohydrolase NAD(P)-binding" evidence="14">
    <location>
        <begin position="139"/>
        <end position="280"/>
    </location>
</feature>
<evidence type="ECO:0000256" key="2">
    <source>
        <dbReference type="ARBA" id="ARBA00011738"/>
    </source>
</evidence>
<dbReference type="PANTHER" id="PTHR48099">
    <property type="entry name" value="C-1-TETRAHYDROFOLATE SYNTHASE, CYTOPLASMIC-RELATED"/>
    <property type="match status" value="1"/>
</dbReference>
<gene>
    <name evidence="12 15" type="primary">folD</name>
    <name evidence="15" type="ORF">H9741_05975</name>
</gene>
<dbReference type="GO" id="GO:0004477">
    <property type="term" value="F:methenyltetrahydrofolate cyclohydrolase activity"/>
    <property type="evidence" value="ECO:0007669"/>
    <property type="project" value="UniProtKB-UniRule"/>
</dbReference>
<comment type="caution">
    <text evidence="15">The sequence shown here is derived from an EMBL/GenBank/DDBJ whole genome shotgun (WGS) entry which is preliminary data.</text>
</comment>
<dbReference type="AlphaFoldDB" id="A0A9D1V8C8"/>
<comment type="catalytic activity">
    <reaction evidence="12">
        <text>(6R)-5,10-methenyltetrahydrofolate + H2O = (6R)-10-formyltetrahydrofolate + H(+)</text>
        <dbReference type="Rhea" id="RHEA:23700"/>
        <dbReference type="ChEBI" id="CHEBI:15377"/>
        <dbReference type="ChEBI" id="CHEBI:15378"/>
        <dbReference type="ChEBI" id="CHEBI:57455"/>
        <dbReference type="ChEBI" id="CHEBI:195366"/>
        <dbReference type="EC" id="3.5.4.9"/>
    </reaction>
</comment>
<keyword evidence="9 12" id="KW-0368">Histidine biosynthesis</keyword>
<dbReference type="Pfam" id="PF02882">
    <property type="entry name" value="THF_DHG_CYH_C"/>
    <property type="match status" value="1"/>
</dbReference>
<evidence type="ECO:0000256" key="11">
    <source>
        <dbReference type="ARBA" id="ARBA00023268"/>
    </source>
</evidence>
<evidence type="ECO:0000256" key="9">
    <source>
        <dbReference type="ARBA" id="ARBA00023102"/>
    </source>
</evidence>
<evidence type="ECO:0000256" key="12">
    <source>
        <dbReference type="HAMAP-Rule" id="MF_01576"/>
    </source>
</evidence>
<dbReference type="NCBIfam" id="NF008058">
    <property type="entry name" value="PRK10792.1"/>
    <property type="match status" value="1"/>
</dbReference>
<comment type="caution">
    <text evidence="12">Lacks conserved residue(s) required for the propagation of feature annotation.</text>
</comment>
<dbReference type="EC" id="3.5.4.9" evidence="12"/>
<accession>A0A9D1V8C8</accession>
<sequence length="281" mass="30188">MGILIDGKALAAQLRGEIREQAENFRKQRGKDIGLAVILVGEDPASQVYVRNKIKACEEVGVKSFSYHLPAETTEQQLVSLIDELVASDNVHGILVQLPLPKHLNERSVLAHIPPAKDVDGFCAENVGNLAMNRTTIVACTPFGVMKMLEKYGIDPKGKNAVVLGRSNIVGKPMAMLLLNADATVTVCHSKTKNLKEICAAADILVVAIGRAKFVTADMVKEGAVVIDVGMDRDENGKLCGDVDFEHVKDKASYITPVPGGVGPMTITMLLYNTVIAATRS</sequence>
<dbReference type="NCBIfam" id="NF010783">
    <property type="entry name" value="PRK14186.1"/>
    <property type="match status" value="1"/>
</dbReference>
<evidence type="ECO:0000313" key="16">
    <source>
        <dbReference type="Proteomes" id="UP000824204"/>
    </source>
</evidence>
<keyword evidence="3 12" id="KW-0554">One-carbon metabolism</keyword>
<dbReference type="HAMAP" id="MF_01576">
    <property type="entry name" value="THF_DHG_CYH"/>
    <property type="match status" value="1"/>
</dbReference>
<dbReference type="GO" id="GO:0005829">
    <property type="term" value="C:cytosol"/>
    <property type="evidence" value="ECO:0007669"/>
    <property type="project" value="TreeGrafter"/>
</dbReference>
<evidence type="ECO:0000259" key="13">
    <source>
        <dbReference type="Pfam" id="PF00763"/>
    </source>
</evidence>
<evidence type="ECO:0000259" key="14">
    <source>
        <dbReference type="Pfam" id="PF02882"/>
    </source>
</evidence>
<evidence type="ECO:0000256" key="1">
    <source>
        <dbReference type="ARBA" id="ARBA00004777"/>
    </source>
</evidence>
<dbReference type="GO" id="GO:0000105">
    <property type="term" value="P:L-histidine biosynthetic process"/>
    <property type="evidence" value="ECO:0007669"/>
    <property type="project" value="UniProtKB-KW"/>
</dbReference>
<reference evidence="15" key="1">
    <citation type="journal article" date="2021" name="PeerJ">
        <title>Extensive microbial diversity within the chicken gut microbiome revealed by metagenomics and culture.</title>
        <authorList>
            <person name="Gilroy R."/>
            <person name="Ravi A."/>
            <person name="Getino M."/>
            <person name="Pursley I."/>
            <person name="Horton D.L."/>
            <person name="Alikhan N.F."/>
            <person name="Baker D."/>
            <person name="Gharbi K."/>
            <person name="Hall N."/>
            <person name="Watson M."/>
            <person name="Adriaenssens E.M."/>
            <person name="Foster-Nyarko E."/>
            <person name="Jarju S."/>
            <person name="Secka A."/>
            <person name="Antonio M."/>
            <person name="Oren A."/>
            <person name="Chaudhuri R.R."/>
            <person name="La Ragione R."/>
            <person name="Hildebrand F."/>
            <person name="Pallen M.J."/>
        </authorList>
    </citation>
    <scope>NUCLEOTIDE SEQUENCE</scope>
    <source>
        <strain evidence="15">811</strain>
    </source>
</reference>
<keyword evidence="11 12" id="KW-0511">Multifunctional enzyme</keyword>
<dbReference type="PRINTS" id="PR00085">
    <property type="entry name" value="THFDHDRGNASE"/>
</dbReference>
<evidence type="ECO:0000256" key="5">
    <source>
        <dbReference type="ARBA" id="ARBA00022755"/>
    </source>
</evidence>
<dbReference type="GO" id="GO:0009086">
    <property type="term" value="P:methionine biosynthetic process"/>
    <property type="evidence" value="ECO:0007669"/>
    <property type="project" value="UniProtKB-KW"/>
</dbReference>
<dbReference type="InterPro" id="IPR036291">
    <property type="entry name" value="NAD(P)-bd_dom_sf"/>
</dbReference>
<name>A0A9D1V8C8_9FIRM</name>
<keyword evidence="10 12" id="KW-0486">Methionine biosynthesis</keyword>
<evidence type="ECO:0000256" key="8">
    <source>
        <dbReference type="ARBA" id="ARBA00023002"/>
    </source>
</evidence>
<dbReference type="SUPFAM" id="SSF51735">
    <property type="entry name" value="NAD(P)-binding Rossmann-fold domains"/>
    <property type="match status" value="1"/>
</dbReference>
<dbReference type="FunFam" id="3.40.50.10860:FF:000005">
    <property type="entry name" value="C-1-tetrahydrofolate synthase, cytoplasmic, putative"/>
    <property type="match status" value="1"/>
</dbReference>
<dbReference type="EMBL" id="DXFX01000075">
    <property type="protein sequence ID" value="HIX07997.1"/>
    <property type="molecule type" value="Genomic_DNA"/>
</dbReference>
<protein>
    <recommendedName>
        <fullName evidence="12">Bifunctional protein FolD</fullName>
    </recommendedName>
    <domain>
        <recommendedName>
            <fullName evidence="12">Methylenetetrahydrofolate dehydrogenase</fullName>
            <ecNumber evidence="12">1.5.1.5</ecNumber>
        </recommendedName>
    </domain>
    <domain>
        <recommendedName>
            <fullName evidence="12">Methenyltetrahydrofolate cyclohydrolase</fullName>
            <ecNumber evidence="12">3.5.4.9</ecNumber>
        </recommendedName>
    </domain>
</protein>
<dbReference type="InterPro" id="IPR046346">
    <property type="entry name" value="Aminoacid_DH-like_N_sf"/>
</dbReference>
<comment type="function">
    <text evidence="12">Catalyzes the oxidation of 5,10-methylenetetrahydrofolate to 5,10-methenyltetrahydrofolate and then the hydrolysis of 5,10-methenyltetrahydrofolate to 10-formyltetrahydrofolate.</text>
</comment>
<dbReference type="PROSITE" id="PS00767">
    <property type="entry name" value="THF_DHG_CYH_2"/>
    <property type="match status" value="1"/>
</dbReference>
<dbReference type="Gene3D" id="3.40.50.720">
    <property type="entry name" value="NAD(P)-binding Rossmann-like Domain"/>
    <property type="match status" value="1"/>
</dbReference>
<reference evidence="15" key="2">
    <citation type="submission" date="2021-04" db="EMBL/GenBank/DDBJ databases">
        <authorList>
            <person name="Gilroy R."/>
        </authorList>
    </citation>
    <scope>NUCLEOTIDE SEQUENCE</scope>
    <source>
        <strain evidence="15">811</strain>
    </source>
</reference>
<dbReference type="InterPro" id="IPR020867">
    <property type="entry name" value="THF_DH/CycHdrlase_CS"/>
</dbReference>
<keyword evidence="6 12" id="KW-0378">Hydrolase</keyword>
<feature type="domain" description="Tetrahydrofolate dehydrogenase/cyclohydrolase catalytic" evidence="13">
    <location>
        <begin position="5"/>
        <end position="120"/>
    </location>
</feature>
<dbReference type="PANTHER" id="PTHR48099:SF5">
    <property type="entry name" value="C-1-TETRAHYDROFOLATE SYNTHASE, CYTOPLASMIC"/>
    <property type="match status" value="1"/>
</dbReference>
<dbReference type="GO" id="GO:0035999">
    <property type="term" value="P:tetrahydrofolate interconversion"/>
    <property type="evidence" value="ECO:0007669"/>
    <property type="project" value="UniProtKB-UniRule"/>
</dbReference>
<evidence type="ECO:0000256" key="4">
    <source>
        <dbReference type="ARBA" id="ARBA00022605"/>
    </source>
</evidence>
<dbReference type="CDD" id="cd01080">
    <property type="entry name" value="NAD_bind_m-THF_DH_Cyclohyd"/>
    <property type="match status" value="1"/>
</dbReference>
<dbReference type="GO" id="GO:0006164">
    <property type="term" value="P:purine nucleotide biosynthetic process"/>
    <property type="evidence" value="ECO:0007669"/>
    <property type="project" value="UniProtKB-KW"/>
</dbReference>
<evidence type="ECO:0000256" key="6">
    <source>
        <dbReference type="ARBA" id="ARBA00022801"/>
    </source>
</evidence>
<dbReference type="FunFam" id="3.40.50.720:FF:000094">
    <property type="entry name" value="Bifunctional protein FolD"/>
    <property type="match status" value="1"/>
</dbReference>
<comment type="catalytic activity">
    <reaction evidence="12">
        <text>(6R)-5,10-methylene-5,6,7,8-tetrahydrofolate + NADP(+) = (6R)-5,10-methenyltetrahydrofolate + NADPH</text>
        <dbReference type="Rhea" id="RHEA:22812"/>
        <dbReference type="ChEBI" id="CHEBI:15636"/>
        <dbReference type="ChEBI" id="CHEBI:57455"/>
        <dbReference type="ChEBI" id="CHEBI:57783"/>
        <dbReference type="ChEBI" id="CHEBI:58349"/>
        <dbReference type="EC" id="1.5.1.5"/>
    </reaction>
</comment>
<evidence type="ECO:0000256" key="7">
    <source>
        <dbReference type="ARBA" id="ARBA00022857"/>
    </source>
</evidence>
<dbReference type="SUPFAM" id="SSF53223">
    <property type="entry name" value="Aminoacid dehydrogenase-like, N-terminal domain"/>
    <property type="match status" value="1"/>
</dbReference>
<keyword evidence="5 12" id="KW-0658">Purine biosynthesis</keyword>
<dbReference type="InterPro" id="IPR020630">
    <property type="entry name" value="THF_DH/CycHdrlase_cat_dom"/>
</dbReference>
<organism evidence="15 16">
    <name type="scientific">Candidatus Borkfalkia faecipullorum</name>
    <dbReference type="NCBI Taxonomy" id="2838510"/>
    <lineage>
        <taxon>Bacteria</taxon>
        <taxon>Bacillati</taxon>
        <taxon>Bacillota</taxon>
        <taxon>Clostridia</taxon>
        <taxon>Christensenellales</taxon>
        <taxon>Christensenellaceae</taxon>
        <taxon>Candidatus Borkfalkia</taxon>
    </lineage>
</organism>
<keyword evidence="7 12" id="KW-0521">NADP</keyword>
<keyword evidence="8 12" id="KW-0560">Oxidoreductase</keyword>
<dbReference type="Proteomes" id="UP000824204">
    <property type="component" value="Unassembled WGS sequence"/>
</dbReference>
<proteinExistence type="inferred from homology"/>
<keyword evidence="4 12" id="KW-0028">Amino-acid biosynthesis</keyword>
<feature type="binding site" evidence="12">
    <location>
        <begin position="165"/>
        <end position="167"/>
    </location>
    <ligand>
        <name>NADP(+)</name>
        <dbReference type="ChEBI" id="CHEBI:58349"/>
    </ligand>
</feature>
<dbReference type="InterPro" id="IPR000672">
    <property type="entry name" value="THF_DH/CycHdrlase"/>
</dbReference>
<evidence type="ECO:0000256" key="10">
    <source>
        <dbReference type="ARBA" id="ARBA00023167"/>
    </source>
</evidence>
<evidence type="ECO:0000313" key="15">
    <source>
        <dbReference type="EMBL" id="HIX07997.1"/>
    </source>
</evidence>
<dbReference type="Gene3D" id="3.40.50.10860">
    <property type="entry name" value="Leucine Dehydrogenase, chain A, domain 1"/>
    <property type="match status" value="1"/>
</dbReference>
<comment type="subunit">
    <text evidence="2 12">Homodimer.</text>
</comment>
<comment type="pathway">
    <text evidence="1 12">One-carbon metabolism; tetrahydrofolate interconversion.</text>
</comment>
<dbReference type="EC" id="1.5.1.5" evidence="12"/>
<evidence type="ECO:0000256" key="3">
    <source>
        <dbReference type="ARBA" id="ARBA00022563"/>
    </source>
</evidence>